<organism evidence="1 2">
    <name type="scientific">Gynuella sunshinyii YC6258</name>
    <dbReference type="NCBI Taxonomy" id="1445510"/>
    <lineage>
        <taxon>Bacteria</taxon>
        <taxon>Pseudomonadati</taxon>
        <taxon>Pseudomonadota</taxon>
        <taxon>Gammaproteobacteria</taxon>
        <taxon>Oceanospirillales</taxon>
        <taxon>Saccharospirillaceae</taxon>
        <taxon>Gynuella</taxon>
    </lineage>
</organism>
<evidence type="ECO:0000313" key="2">
    <source>
        <dbReference type="Proteomes" id="UP000032266"/>
    </source>
</evidence>
<proteinExistence type="predicted"/>
<reference evidence="1 2" key="1">
    <citation type="submission" date="2014-01" db="EMBL/GenBank/DDBJ databases">
        <title>Full genme sequencing of cellulolytic bacterium Gynuella sunshinyii YC6258T gen. nov., sp. nov.</title>
        <authorList>
            <person name="Khan H."/>
            <person name="Chung E.J."/>
            <person name="Chung Y.R."/>
        </authorList>
    </citation>
    <scope>NUCLEOTIDE SEQUENCE [LARGE SCALE GENOMIC DNA]</scope>
    <source>
        <strain evidence="1 2">YC6258</strain>
    </source>
</reference>
<dbReference type="Proteomes" id="UP000032266">
    <property type="component" value="Chromosome"/>
</dbReference>
<dbReference type="RefSeq" id="WP_044618322.1">
    <property type="nucleotide sequence ID" value="NZ_CP007142.1"/>
</dbReference>
<accession>A0A0C5VSI8</accession>
<dbReference type="InterPro" id="IPR011990">
    <property type="entry name" value="TPR-like_helical_dom_sf"/>
</dbReference>
<dbReference type="EMBL" id="CP007142">
    <property type="protein sequence ID" value="AJQ96273.1"/>
    <property type="molecule type" value="Genomic_DNA"/>
</dbReference>
<gene>
    <name evidence="1" type="ORF">YC6258_04239</name>
</gene>
<dbReference type="AlphaFoldDB" id="A0A0C5VSI8"/>
<name>A0A0C5VSI8_9GAMM</name>
<dbReference type="KEGG" id="gsn:YC6258_04239"/>
<protein>
    <submittedName>
        <fullName evidence="1">Uncharacterized protein</fullName>
    </submittedName>
</protein>
<dbReference type="SUPFAM" id="SSF48452">
    <property type="entry name" value="TPR-like"/>
    <property type="match status" value="1"/>
</dbReference>
<keyword evidence="2" id="KW-1185">Reference proteome</keyword>
<dbReference type="HOGENOM" id="CLU_794020_0_0_6"/>
<dbReference type="Gene3D" id="1.25.40.10">
    <property type="entry name" value="Tetratricopeptide repeat domain"/>
    <property type="match status" value="1"/>
</dbReference>
<dbReference type="PROSITE" id="PS51257">
    <property type="entry name" value="PROKAR_LIPOPROTEIN"/>
    <property type="match status" value="1"/>
</dbReference>
<dbReference type="STRING" id="1445510.YC6258_04239"/>
<sequence length="349" mass="40126">MKYSVILLLTCFVVQGCSQLHIQPSTPEARLDKLLQQEKYHNARLLLAQQTDKALVKHYTSALNKLEQQKTSEIIRTSEEAIDEQQWFRAKEIVENGIRLMGRKPELTEQRQKIIDLRDQHILAHQNNLLLNRAHFLLQQYSDIEAIAEALPRNKAMQIEYRNLKQDMKTSAQQLYELAQTALEQGDAGKALRVANLSYQLHADTDTRELLIQLEQNRRKSQNKQQTEASEARSKHVDSLIAACDQAMTDGDLLTAKTLVEQIKQSSPNPSDWLLRQKRLDARIALQVQNALEEGQVLYSEGFIQEAVDLWTKTEKLDPDNKTLKEYIARASRFLENIEKLSDQTSPSE</sequence>
<evidence type="ECO:0000313" key="1">
    <source>
        <dbReference type="EMBL" id="AJQ96273.1"/>
    </source>
</evidence>